<organism evidence="3 4">
    <name type="scientific">Shiella aurantiaca</name>
    <dbReference type="NCBI Taxonomy" id="3058365"/>
    <lineage>
        <taxon>Bacteria</taxon>
        <taxon>Pseudomonadati</taxon>
        <taxon>Bacteroidota</taxon>
        <taxon>Cytophagia</taxon>
        <taxon>Cytophagales</taxon>
        <taxon>Shiellaceae</taxon>
        <taxon>Shiella</taxon>
    </lineage>
</organism>
<comment type="caution">
    <text evidence="3">The sequence shown here is derived from an EMBL/GenBank/DDBJ whole genome shotgun (WGS) entry which is preliminary data.</text>
</comment>
<feature type="modified residue" description="Phosphohistidine" evidence="1">
    <location>
        <position position="62"/>
    </location>
</feature>
<keyword evidence="4" id="KW-1185">Reference proteome</keyword>
<protein>
    <submittedName>
        <fullName evidence="3">Hpt domain-containing protein</fullName>
    </submittedName>
</protein>
<evidence type="ECO:0000313" key="4">
    <source>
        <dbReference type="Proteomes" id="UP001168552"/>
    </source>
</evidence>
<keyword evidence="1" id="KW-0597">Phosphoprotein</keyword>
<name>A0ABT8F7G7_9BACT</name>
<dbReference type="InterPro" id="IPR008207">
    <property type="entry name" value="Sig_transdc_His_kin_Hpt_dom"/>
</dbReference>
<dbReference type="Gene3D" id="1.20.120.160">
    <property type="entry name" value="HPT domain"/>
    <property type="match status" value="1"/>
</dbReference>
<dbReference type="InterPro" id="IPR036641">
    <property type="entry name" value="HPT_dom_sf"/>
</dbReference>
<feature type="domain" description="HPt" evidence="2">
    <location>
        <begin position="23"/>
        <end position="120"/>
    </location>
</feature>
<evidence type="ECO:0000259" key="2">
    <source>
        <dbReference type="PROSITE" id="PS50894"/>
    </source>
</evidence>
<dbReference type="RefSeq" id="WP_320004961.1">
    <property type="nucleotide sequence ID" value="NZ_JAUHJS010000007.1"/>
</dbReference>
<evidence type="ECO:0000313" key="3">
    <source>
        <dbReference type="EMBL" id="MDN4166423.1"/>
    </source>
</evidence>
<reference evidence="3" key="1">
    <citation type="submission" date="2023-06" db="EMBL/GenBank/DDBJ databases">
        <title>Cytophagales bacterium Strain LB-30, isolated from soil.</title>
        <authorList>
            <person name="Liu B."/>
        </authorList>
    </citation>
    <scope>NUCLEOTIDE SEQUENCE</scope>
    <source>
        <strain evidence="3">LB-30</strain>
    </source>
</reference>
<dbReference type="SMART" id="SM00073">
    <property type="entry name" value="HPT"/>
    <property type="match status" value="1"/>
</dbReference>
<dbReference type="PROSITE" id="PS50894">
    <property type="entry name" value="HPT"/>
    <property type="match status" value="1"/>
</dbReference>
<gene>
    <name evidence="3" type="ORF">QWY31_13010</name>
</gene>
<proteinExistence type="predicted"/>
<sequence length="120" mass="13421">MKGTAEGFSGINATYLENICGDDKEFIQQIIVAYKRLLNEFVDQSEAYLQQQRWEAIASLTHKIRSSSRFIGAQQLADEALALEELCKSESPQVGQVQVHLAHIRSLYVGLQPDLDLVLA</sequence>
<dbReference type="SUPFAM" id="SSF47226">
    <property type="entry name" value="Histidine-containing phosphotransfer domain, HPT domain"/>
    <property type="match status" value="1"/>
</dbReference>
<dbReference type="EMBL" id="JAUHJS010000007">
    <property type="protein sequence ID" value="MDN4166423.1"/>
    <property type="molecule type" value="Genomic_DNA"/>
</dbReference>
<dbReference type="Pfam" id="PF01627">
    <property type="entry name" value="Hpt"/>
    <property type="match status" value="1"/>
</dbReference>
<dbReference type="Proteomes" id="UP001168552">
    <property type="component" value="Unassembled WGS sequence"/>
</dbReference>
<evidence type="ECO:0000256" key="1">
    <source>
        <dbReference type="PROSITE-ProRule" id="PRU00110"/>
    </source>
</evidence>
<accession>A0ABT8F7G7</accession>